<sequence length="157" mass="18031">MTKSMCPCQSGQCYLDCCAPYHQHTAQPESADVLMRSRYSAYTLCHIGYIVETTVPAQQALLDQHAMQNWAEETNWQGLEILRHQPFITPKHSLVHFKAFFQTETGVEAHEEHSLFVLIENRWYFVDPTVPLPNQKQSCICGSGKKFKHCCGAWLVR</sequence>
<dbReference type="PANTHER" id="PTHR33747">
    <property type="entry name" value="UPF0225 PROTEIN SCO1677"/>
    <property type="match status" value="1"/>
</dbReference>
<comment type="caution">
    <text evidence="2">The sequence shown here is derived from an EMBL/GenBank/DDBJ whole genome shotgun (WGS) entry which is preliminary data.</text>
</comment>
<dbReference type="RefSeq" id="WP_111402844.1">
    <property type="nucleotide sequence ID" value="NZ_QEPN01000003.1"/>
</dbReference>
<accession>A0A369YID0</accession>
<dbReference type="AlphaFoldDB" id="A0A369YID0"/>
<reference evidence="2 3" key="1">
    <citation type="submission" date="2018-05" db="EMBL/GenBank/DDBJ databases">
        <title>Draft Genome Sequences for a Diverse set of 7 Haemophilus Species.</title>
        <authorList>
            <person name="Nichols M."/>
            <person name="Topaz N."/>
            <person name="Wang X."/>
            <person name="Wang X."/>
            <person name="Boxrud D."/>
        </authorList>
    </citation>
    <scope>NUCLEOTIDE SEQUENCE [LARGE SCALE GENOMIC DNA]</scope>
    <source>
        <strain evidence="2 3">C2002001239</strain>
    </source>
</reference>
<dbReference type="Gene3D" id="3.10.450.50">
    <property type="match status" value="1"/>
</dbReference>
<organism evidence="2 3">
    <name type="scientific">Haemophilus sputorum</name>
    <dbReference type="NCBI Taxonomy" id="1078480"/>
    <lineage>
        <taxon>Bacteria</taxon>
        <taxon>Pseudomonadati</taxon>
        <taxon>Pseudomonadota</taxon>
        <taxon>Gammaproteobacteria</taxon>
        <taxon>Pasteurellales</taxon>
        <taxon>Pasteurellaceae</taxon>
        <taxon>Haemophilus</taxon>
    </lineage>
</organism>
<protein>
    <submittedName>
        <fullName evidence="2">YchJ family protein</fullName>
    </submittedName>
</protein>
<dbReference type="NCBIfam" id="NF001213">
    <property type="entry name" value="PRK00183.1"/>
    <property type="match status" value="1"/>
</dbReference>
<dbReference type="PANTHER" id="PTHR33747:SF1">
    <property type="entry name" value="ADENYLATE CYCLASE-ASSOCIATED CAP C-TERMINAL DOMAIN-CONTAINING PROTEIN"/>
    <property type="match status" value="1"/>
</dbReference>
<dbReference type="SUPFAM" id="SSF103642">
    <property type="entry name" value="Sec-C motif"/>
    <property type="match status" value="1"/>
</dbReference>
<evidence type="ECO:0000259" key="1">
    <source>
        <dbReference type="Pfam" id="PF17775"/>
    </source>
</evidence>
<dbReference type="Proteomes" id="UP000253872">
    <property type="component" value="Unassembled WGS sequence"/>
</dbReference>
<gene>
    <name evidence="2" type="ORF">DPV93_05635</name>
</gene>
<dbReference type="InterPro" id="IPR048469">
    <property type="entry name" value="YchJ-like_M"/>
</dbReference>
<evidence type="ECO:0000313" key="3">
    <source>
        <dbReference type="Proteomes" id="UP000253872"/>
    </source>
</evidence>
<dbReference type="Pfam" id="PF02810">
    <property type="entry name" value="SEC-C"/>
    <property type="match status" value="1"/>
</dbReference>
<dbReference type="Pfam" id="PF17775">
    <property type="entry name" value="YchJ_M-like"/>
    <property type="match status" value="1"/>
</dbReference>
<dbReference type="InterPro" id="IPR032710">
    <property type="entry name" value="NTF2-like_dom_sf"/>
</dbReference>
<dbReference type="EMBL" id="QEPN01000003">
    <property type="protein sequence ID" value="RDE72757.1"/>
    <property type="molecule type" value="Genomic_DNA"/>
</dbReference>
<dbReference type="STRING" id="1035839.GCA_000238795_01379"/>
<evidence type="ECO:0000313" key="2">
    <source>
        <dbReference type="EMBL" id="RDE72757.1"/>
    </source>
</evidence>
<dbReference type="InterPro" id="IPR004027">
    <property type="entry name" value="SEC_C_motif"/>
</dbReference>
<name>A0A369YID0_9PAST</name>
<dbReference type="NCBIfam" id="NF002486">
    <property type="entry name" value="PRK01752.1"/>
    <property type="match status" value="1"/>
</dbReference>
<dbReference type="SUPFAM" id="SSF54427">
    <property type="entry name" value="NTF2-like"/>
    <property type="match status" value="1"/>
</dbReference>
<proteinExistence type="predicted"/>
<feature type="domain" description="YchJ-like middle NTF2-like" evidence="1">
    <location>
        <begin position="31"/>
        <end position="127"/>
    </location>
</feature>